<proteinExistence type="predicted"/>
<dbReference type="AlphaFoldDB" id="A0A2D4LXE0"/>
<reference evidence="2" key="1">
    <citation type="submission" date="2017-07" db="EMBL/GenBank/DDBJ databases">
        <authorList>
            <person name="Mikheyev A."/>
            <person name="Grau M."/>
        </authorList>
    </citation>
    <scope>NUCLEOTIDE SEQUENCE</scope>
    <source>
        <tissue evidence="2">Venom_gland</tissue>
    </source>
</reference>
<keyword evidence="1" id="KW-0732">Signal</keyword>
<protein>
    <recommendedName>
        <fullName evidence="3">Secreted protein</fullName>
    </recommendedName>
</protein>
<dbReference type="EMBL" id="IACM01045775">
    <property type="protein sequence ID" value="LAB25744.1"/>
    <property type="molecule type" value="Transcribed_RNA"/>
</dbReference>
<feature type="chain" id="PRO_5013958322" description="Secreted protein" evidence="1">
    <location>
        <begin position="20"/>
        <end position="109"/>
    </location>
</feature>
<evidence type="ECO:0008006" key="3">
    <source>
        <dbReference type="Google" id="ProtNLM"/>
    </source>
</evidence>
<name>A0A2D4LXE0_9SAUR</name>
<organism evidence="2">
    <name type="scientific">Micrurus spixii</name>
    <name type="common">Amazon coral snake</name>
    <dbReference type="NCBI Taxonomy" id="129469"/>
    <lineage>
        <taxon>Eukaryota</taxon>
        <taxon>Metazoa</taxon>
        <taxon>Chordata</taxon>
        <taxon>Craniata</taxon>
        <taxon>Vertebrata</taxon>
        <taxon>Euteleostomi</taxon>
        <taxon>Lepidosauria</taxon>
        <taxon>Squamata</taxon>
        <taxon>Bifurcata</taxon>
        <taxon>Unidentata</taxon>
        <taxon>Episquamata</taxon>
        <taxon>Toxicofera</taxon>
        <taxon>Serpentes</taxon>
        <taxon>Colubroidea</taxon>
        <taxon>Elapidae</taxon>
        <taxon>Elapinae</taxon>
        <taxon>Micrurus</taxon>
    </lineage>
</organism>
<reference evidence="2" key="2">
    <citation type="submission" date="2017-11" db="EMBL/GenBank/DDBJ databases">
        <title>Coralsnake Venomics: Analyses of Venom Gland Transcriptomes and Proteomes of Six Brazilian Taxa.</title>
        <authorList>
            <person name="Aird S.D."/>
            <person name="Jorge da Silva N."/>
            <person name="Qiu L."/>
            <person name="Villar-Briones A."/>
            <person name="Aparecida-Saddi V."/>
            <person name="Campos-Telles M.P."/>
            <person name="Grau M."/>
            <person name="Mikheyev A.S."/>
        </authorList>
    </citation>
    <scope>NUCLEOTIDE SEQUENCE</scope>
    <source>
        <tissue evidence="2">Venom_gland</tissue>
    </source>
</reference>
<sequence>MLWTLVLKVQGLLAAVTRSFHSGKLTLALQYKHSNADANFPEFFQFVSVWQLPDTWSVILSANHSCTTWFDVFSVSQDFLAESIPSIIFIISCCLQNTDGGEQAKVMLF</sequence>
<accession>A0A2D4LXE0</accession>
<feature type="signal peptide" evidence="1">
    <location>
        <begin position="1"/>
        <end position="19"/>
    </location>
</feature>
<evidence type="ECO:0000256" key="1">
    <source>
        <dbReference type="SAM" id="SignalP"/>
    </source>
</evidence>
<evidence type="ECO:0000313" key="2">
    <source>
        <dbReference type="EMBL" id="LAB25744.1"/>
    </source>
</evidence>